<dbReference type="GO" id="GO:0000155">
    <property type="term" value="F:phosphorelay sensor kinase activity"/>
    <property type="evidence" value="ECO:0007669"/>
    <property type="project" value="InterPro"/>
</dbReference>
<evidence type="ECO:0000256" key="2">
    <source>
        <dbReference type="ARBA" id="ARBA00012438"/>
    </source>
</evidence>
<dbReference type="GO" id="GO:0005886">
    <property type="term" value="C:plasma membrane"/>
    <property type="evidence" value="ECO:0007669"/>
    <property type="project" value="TreeGrafter"/>
</dbReference>
<dbReference type="NCBIfam" id="TIGR00229">
    <property type="entry name" value="sensory_box"/>
    <property type="match status" value="1"/>
</dbReference>
<keyword evidence="3 6" id="KW-0597">Phosphoprotein</keyword>
<dbReference type="EMBL" id="VHSH01000019">
    <property type="protein sequence ID" value="TQV70074.1"/>
    <property type="molecule type" value="Genomic_DNA"/>
</dbReference>
<evidence type="ECO:0000256" key="3">
    <source>
        <dbReference type="ARBA" id="ARBA00022553"/>
    </source>
</evidence>
<dbReference type="InterPro" id="IPR035965">
    <property type="entry name" value="PAS-like_dom_sf"/>
</dbReference>
<dbReference type="PROSITE" id="PS50110">
    <property type="entry name" value="RESPONSE_REGULATORY"/>
    <property type="match status" value="1"/>
</dbReference>
<organism evidence="10 11">
    <name type="scientific">Denitrobaculum tricleocarpae</name>
    <dbReference type="NCBI Taxonomy" id="2591009"/>
    <lineage>
        <taxon>Bacteria</taxon>
        <taxon>Pseudomonadati</taxon>
        <taxon>Pseudomonadota</taxon>
        <taxon>Alphaproteobacteria</taxon>
        <taxon>Rhodospirillales</taxon>
        <taxon>Rhodospirillaceae</taxon>
        <taxon>Denitrobaculum</taxon>
    </lineage>
</organism>
<keyword evidence="4" id="KW-0808">Transferase</keyword>
<dbReference type="InterPro" id="IPR004358">
    <property type="entry name" value="Sig_transdc_His_kin-like_C"/>
</dbReference>
<dbReference type="FunFam" id="3.30.565.10:FF:000006">
    <property type="entry name" value="Sensor histidine kinase WalK"/>
    <property type="match status" value="1"/>
</dbReference>
<dbReference type="Gene3D" id="1.10.287.130">
    <property type="match status" value="1"/>
</dbReference>
<comment type="catalytic activity">
    <reaction evidence="1">
        <text>ATP + protein L-histidine = ADP + protein N-phospho-L-histidine.</text>
        <dbReference type="EC" id="2.7.13.3"/>
    </reaction>
</comment>
<feature type="domain" description="PAS" evidence="9">
    <location>
        <begin position="144"/>
        <end position="227"/>
    </location>
</feature>
<dbReference type="EC" id="2.7.13.3" evidence="2"/>
<evidence type="ECO:0000259" key="9">
    <source>
        <dbReference type="PROSITE" id="PS50112"/>
    </source>
</evidence>
<dbReference type="SMART" id="SM00091">
    <property type="entry name" value="PAS"/>
    <property type="match status" value="1"/>
</dbReference>
<dbReference type="Gene3D" id="3.30.565.10">
    <property type="entry name" value="Histidine kinase-like ATPase, C-terminal domain"/>
    <property type="match status" value="1"/>
</dbReference>
<dbReference type="Pfam" id="PF00072">
    <property type="entry name" value="Response_reg"/>
    <property type="match status" value="1"/>
</dbReference>
<evidence type="ECO:0000256" key="4">
    <source>
        <dbReference type="ARBA" id="ARBA00022679"/>
    </source>
</evidence>
<gene>
    <name evidence="10" type="ORF">FKG95_28335</name>
</gene>
<keyword evidence="11" id="KW-1185">Reference proteome</keyword>
<evidence type="ECO:0000256" key="6">
    <source>
        <dbReference type="PROSITE-ProRule" id="PRU00169"/>
    </source>
</evidence>
<evidence type="ECO:0000259" key="7">
    <source>
        <dbReference type="PROSITE" id="PS50109"/>
    </source>
</evidence>
<evidence type="ECO:0000256" key="5">
    <source>
        <dbReference type="ARBA" id="ARBA00022777"/>
    </source>
</evidence>
<evidence type="ECO:0000313" key="11">
    <source>
        <dbReference type="Proteomes" id="UP000315252"/>
    </source>
</evidence>
<dbReference type="Proteomes" id="UP000315252">
    <property type="component" value="Unassembled WGS sequence"/>
</dbReference>
<dbReference type="Gene3D" id="3.40.50.2300">
    <property type="match status" value="1"/>
</dbReference>
<dbReference type="GO" id="GO:0009927">
    <property type="term" value="F:histidine phosphotransfer kinase activity"/>
    <property type="evidence" value="ECO:0007669"/>
    <property type="project" value="TreeGrafter"/>
</dbReference>
<dbReference type="Pfam" id="PF00989">
    <property type="entry name" value="PAS"/>
    <property type="match status" value="1"/>
</dbReference>
<evidence type="ECO:0000259" key="8">
    <source>
        <dbReference type="PROSITE" id="PS50110"/>
    </source>
</evidence>
<dbReference type="Gene3D" id="3.30.450.20">
    <property type="entry name" value="PAS domain"/>
    <property type="match status" value="1"/>
</dbReference>
<feature type="domain" description="Response regulatory" evidence="8">
    <location>
        <begin position="7"/>
        <end position="124"/>
    </location>
</feature>
<dbReference type="InterPro" id="IPR001789">
    <property type="entry name" value="Sig_transdc_resp-reg_receiver"/>
</dbReference>
<dbReference type="AlphaFoldDB" id="A0A545SYM6"/>
<dbReference type="PANTHER" id="PTHR43047:SF63">
    <property type="entry name" value="HISTIDINE KINASE"/>
    <property type="match status" value="1"/>
</dbReference>
<evidence type="ECO:0000256" key="1">
    <source>
        <dbReference type="ARBA" id="ARBA00000085"/>
    </source>
</evidence>
<feature type="modified residue" description="4-aspartylphosphate" evidence="6">
    <location>
        <position position="59"/>
    </location>
</feature>
<dbReference type="SMART" id="SM00448">
    <property type="entry name" value="REC"/>
    <property type="match status" value="1"/>
</dbReference>
<dbReference type="SUPFAM" id="SSF55874">
    <property type="entry name" value="ATPase domain of HSP90 chaperone/DNA topoisomerase II/histidine kinase"/>
    <property type="match status" value="1"/>
</dbReference>
<dbReference type="CDD" id="cd00156">
    <property type="entry name" value="REC"/>
    <property type="match status" value="1"/>
</dbReference>
<dbReference type="SMART" id="SM00387">
    <property type="entry name" value="HATPase_c"/>
    <property type="match status" value="1"/>
</dbReference>
<protein>
    <recommendedName>
        <fullName evidence="2">histidine kinase</fullName>
        <ecNumber evidence="2">2.7.13.3</ecNumber>
    </recommendedName>
</protein>
<proteinExistence type="predicted"/>
<dbReference type="RefSeq" id="WP_142899839.1">
    <property type="nucleotide sequence ID" value="NZ_ML660070.1"/>
</dbReference>
<dbReference type="InterPro" id="IPR036097">
    <property type="entry name" value="HisK_dim/P_sf"/>
</dbReference>
<dbReference type="PANTHER" id="PTHR43047">
    <property type="entry name" value="TWO-COMPONENT HISTIDINE PROTEIN KINASE"/>
    <property type="match status" value="1"/>
</dbReference>
<keyword evidence="5" id="KW-0418">Kinase</keyword>
<dbReference type="InterPro" id="IPR036890">
    <property type="entry name" value="HATPase_C_sf"/>
</dbReference>
<dbReference type="InterPro" id="IPR000014">
    <property type="entry name" value="PAS"/>
</dbReference>
<dbReference type="CDD" id="cd00130">
    <property type="entry name" value="PAS"/>
    <property type="match status" value="1"/>
</dbReference>
<dbReference type="PROSITE" id="PS50109">
    <property type="entry name" value="HIS_KIN"/>
    <property type="match status" value="1"/>
</dbReference>
<name>A0A545SYM6_9PROT</name>
<accession>A0A545SYM6</accession>
<sequence>MTKSLLRILHVEDNPGDARLLREDVNGFQGEAFDLIQVRGASEAVDYLQQASADLVLLDANLPDVVGIATVIKILQVADSIPVVVLTGHEDLTFAEDAVRLGAQNCLVKGSLTGKNLIQQLLLEVQRFRVMHEANAEVRETARERAQYQSIITNNADSLVLIDEQGVVQFVNPSAEALFGRSAERMIGQPFGIPFESLERTIVDLVRPDGTVAVADMRIMRTSWEKGPGYIATLRDITAERSEVRELRIAKSQAERASQLKSSFLAKMSHELRTPLNAILGYSQMIESQILGPIGVPRYIEYVGSIQQAGTHLLNVVNDLLDLSKIEADQFTLNETNLDLVELLSNAMDTTAAIAAQKNMAIELHCDCKSLFVKADATRLSQIFYNLLSNAIKFSPDSSKVELRIISHRKSDPQIKVIDHGCGISKVDRERVFSAFVQAGDATVARESEGTGLGLAVSRELILLHGGDIFIDSFLGKGTTMTILFPEDRVTSVVPSHQKEEEFRREVVA</sequence>
<reference evidence="10 11" key="1">
    <citation type="submission" date="2019-06" db="EMBL/GenBank/DDBJ databases">
        <title>Whole genome sequence for Rhodospirillaceae sp. R148.</title>
        <authorList>
            <person name="Wang G."/>
        </authorList>
    </citation>
    <scope>NUCLEOTIDE SEQUENCE [LARGE SCALE GENOMIC DNA]</scope>
    <source>
        <strain evidence="10 11">R148</strain>
    </source>
</reference>
<comment type="caution">
    <text evidence="10">The sequence shown here is derived from an EMBL/GenBank/DDBJ whole genome shotgun (WGS) entry which is preliminary data.</text>
</comment>
<dbReference type="Pfam" id="PF00512">
    <property type="entry name" value="HisKA"/>
    <property type="match status" value="1"/>
</dbReference>
<dbReference type="InterPro" id="IPR003661">
    <property type="entry name" value="HisK_dim/P_dom"/>
</dbReference>
<dbReference type="OrthoDB" id="9801651at2"/>
<dbReference type="SUPFAM" id="SSF52172">
    <property type="entry name" value="CheY-like"/>
    <property type="match status" value="1"/>
</dbReference>
<dbReference type="CDD" id="cd00082">
    <property type="entry name" value="HisKA"/>
    <property type="match status" value="1"/>
</dbReference>
<dbReference type="InterPro" id="IPR013767">
    <property type="entry name" value="PAS_fold"/>
</dbReference>
<evidence type="ECO:0000313" key="10">
    <source>
        <dbReference type="EMBL" id="TQV70074.1"/>
    </source>
</evidence>
<dbReference type="SMART" id="SM00388">
    <property type="entry name" value="HisKA"/>
    <property type="match status" value="1"/>
</dbReference>
<dbReference type="SUPFAM" id="SSF55785">
    <property type="entry name" value="PYP-like sensor domain (PAS domain)"/>
    <property type="match status" value="1"/>
</dbReference>
<dbReference type="GO" id="GO:0006355">
    <property type="term" value="P:regulation of DNA-templated transcription"/>
    <property type="evidence" value="ECO:0007669"/>
    <property type="project" value="InterPro"/>
</dbReference>
<dbReference type="InterPro" id="IPR003594">
    <property type="entry name" value="HATPase_dom"/>
</dbReference>
<dbReference type="InterPro" id="IPR011006">
    <property type="entry name" value="CheY-like_superfamily"/>
</dbReference>
<dbReference type="InterPro" id="IPR005467">
    <property type="entry name" value="His_kinase_dom"/>
</dbReference>
<dbReference type="Pfam" id="PF02518">
    <property type="entry name" value="HATPase_c"/>
    <property type="match status" value="1"/>
</dbReference>
<dbReference type="PRINTS" id="PR00344">
    <property type="entry name" value="BCTRLSENSOR"/>
</dbReference>
<dbReference type="PROSITE" id="PS50112">
    <property type="entry name" value="PAS"/>
    <property type="match status" value="1"/>
</dbReference>
<dbReference type="SUPFAM" id="SSF47384">
    <property type="entry name" value="Homodimeric domain of signal transducing histidine kinase"/>
    <property type="match status" value="1"/>
</dbReference>
<feature type="domain" description="Histidine kinase" evidence="7">
    <location>
        <begin position="267"/>
        <end position="489"/>
    </location>
</feature>